<evidence type="ECO:0000259" key="2">
    <source>
        <dbReference type="Pfam" id="PF03108"/>
    </source>
</evidence>
<dbReference type="Proteomes" id="UP001630127">
    <property type="component" value="Unassembled WGS sequence"/>
</dbReference>
<dbReference type="InterPro" id="IPR004332">
    <property type="entry name" value="Transposase_MuDR"/>
</dbReference>
<evidence type="ECO:0008006" key="6">
    <source>
        <dbReference type="Google" id="ProtNLM"/>
    </source>
</evidence>
<feature type="domain" description="Transposase MuDR plant" evidence="2">
    <location>
        <begin position="377"/>
        <end position="439"/>
    </location>
</feature>
<feature type="compositionally biased region" description="Basic residues" evidence="1">
    <location>
        <begin position="284"/>
        <end position="298"/>
    </location>
</feature>
<feature type="domain" description="MULE transposase" evidence="3">
    <location>
        <begin position="572"/>
        <end position="667"/>
    </location>
</feature>
<dbReference type="AlphaFoldDB" id="A0ABD3A204"/>
<keyword evidence="5" id="KW-1185">Reference proteome</keyword>
<proteinExistence type="predicted"/>
<feature type="compositionally biased region" description="Polar residues" evidence="1">
    <location>
        <begin position="252"/>
        <end position="266"/>
    </location>
</feature>
<dbReference type="EMBL" id="JBJUIK010000006">
    <property type="protein sequence ID" value="KAL3525770.1"/>
    <property type="molecule type" value="Genomic_DNA"/>
</dbReference>
<feature type="region of interest" description="Disordered" evidence="1">
    <location>
        <begin position="85"/>
        <end position="117"/>
    </location>
</feature>
<sequence length="863" mass="96765">MEDSLIYILCENDAKDLATYGLSCKLIDVFFIHQKTFLLIGFGSVSSTQRVGLDTGIEKRKNNAPHNLPQTTMTAPTIDIDMVNSGSQNRQARRKHLPRRKHVARKQGKSPFKKACRGNQKKCEHVGISDDNFAAENLGTKEDKNGETTVVDNVDTNADYFDANNTAKIAEITENAGAKSGANSKNVDAENAENTGAENATNVDNTKSVGAKNAENADVEIATNGENACAVNNATRQAKNPNNAGSVADLNTHPSQDTTTEPNAGTTIHEHVGEPTNVIGGSLRKNHGPKKKVSRKDKGKKVMDDVVIDDSSDAESFHDSDYMFEDKIFYQTDGEGEAANFDELDNNESACEDDSDITVQRRKHLRLKPKIDMDDPKFVLGLLFGTKEEFKKACIHHGVKWGRKIRFKKNDNRRIMAICKNNKWYVSAAKMKGTTNFQIKSMMIRHSCARTIYYGLASLLFLCEKYKEDIRMIPNWKVSDFQTKVHNDLNVSITRNQAYLTKKKAEELIKGDYTEQYKSLHDYVAELLRSNLGSNVFLTTQTSGDDDEVFQRFYVCLQACKEGFLAGCKPIVGLDGCHLRGPHKGILLSAVGIDPNDQLYRIAYAVVEIENKRTWGWFVEELLVDLQIRDQAHWIFITDKQKGLIQASSDLLPGVEHRLCVRHIYNNLKNNHSGLALKDRIWAIAKASCMNLFAYHMEQLKDFDSAAYKWLIDNTNPKHWSRSHFRAKPKCDILLNNLCEKFNLAILEAKEKPILGLLETIRHYLMANTPLRYKCSLCHEHGHNMSSCGVSAADLHASYQTRIITRDAPATHQPAAMILKKSVEARSSKSGVAVGAALSMSAKHFVQHPDAQDYSLRYVKDRT</sequence>
<dbReference type="Pfam" id="PF03108">
    <property type="entry name" value="DBD_Tnp_Mut"/>
    <property type="match status" value="1"/>
</dbReference>
<dbReference type="InterPro" id="IPR018289">
    <property type="entry name" value="MULE_transposase_dom"/>
</dbReference>
<gene>
    <name evidence="4" type="ORF">ACH5RR_014142</name>
</gene>
<feature type="region of interest" description="Disordered" evidence="1">
    <location>
        <begin position="237"/>
        <end position="298"/>
    </location>
</feature>
<organism evidence="4 5">
    <name type="scientific">Cinchona calisaya</name>
    <dbReference type="NCBI Taxonomy" id="153742"/>
    <lineage>
        <taxon>Eukaryota</taxon>
        <taxon>Viridiplantae</taxon>
        <taxon>Streptophyta</taxon>
        <taxon>Embryophyta</taxon>
        <taxon>Tracheophyta</taxon>
        <taxon>Spermatophyta</taxon>
        <taxon>Magnoliopsida</taxon>
        <taxon>eudicotyledons</taxon>
        <taxon>Gunneridae</taxon>
        <taxon>Pentapetalae</taxon>
        <taxon>asterids</taxon>
        <taxon>lamiids</taxon>
        <taxon>Gentianales</taxon>
        <taxon>Rubiaceae</taxon>
        <taxon>Cinchonoideae</taxon>
        <taxon>Cinchoneae</taxon>
        <taxon>Cinchona</taxon>
    </lineage>
</organism>
<dbReference type="PANTHER" id="PTHR31973">
    <property type="entry name" value="POLYPROTEIN, PUTATIVE-RELATED"/>
    <property type="match status" value="1"/>
</dbReference>
<evidence type="ECO:0000313" key="5">
    <source>
        <dbReference type="Proteomes" id="UP001630127"/>
    </source>
</evidence>
<name>A0ABD3A204_9GENT</name>
<evidence type="ECO:0000259" key="3">
    <source>
        <dbReference type="Pfam" id="PF10551"/>
    </source>
</evidence>
<protein>
    <recommendedName>
        <fullName evidence="6">Transposase</fullName>
    </recommendedName>
</protein>
<evidence type="ECO:0000256" key="1">
    <source>
        <dbReference type="SAM" id="MobiDB-lite"/>
    </source>
</evidence>
<evidence type="ECO:0000313" key="4">
    <source>
        <dbReference type="EMBL" id="KAL3525770.1"/>
    </source>
</evidence>
<reference evidence="4 5" key="1">
    <citation type="submission" date="2024-11" db="EMBL/GenBank/DDBJ databases">
        <title>A near-complete genome assembly of Cinchona calisaya.</title>
        <authorList>
            <person name="Lian D.C."/>
            <person name="Zhao X.W."/>
            <person name="Wei L."/>
        </authorList>
    </citation>
    <scope>NUCLEOTIDE SEQUENCE [LARGE SCALE GENOMIC DNA]</scope>
    <source>
        <tissue evidence="4">Nenye</tissue>
    </source>
</reference>
<comment type="caution">
    <text evidence="4">The sequence shown here is derived from an EMBL/GenBank/DDBJ whole genome shotgun (WGS) entry which is preliminary data.</text>
</comment>
<dbReference type="Pfam" id="PF10551">
    <property type="entry name" value="MULE"/>
    <property type="match status" value="1"/>
</dbReference>
<dbReference type="PANTHER" id="PTHR31973:SF199">
    <property type="entry name" value="SWIM-TYPE DOMAIN-CONTAINING PROTEIN"/>
    <property type="match status" value="1"/>
</dbReference>
<accession>A0ABD3A204</accession>
<feature type="compositionally biased region" description="Basic residues" evidence="1">
    <location>
        <begin position="91"/>
        <end position="117"/>
    </location>
</feature>